<keyword evidence="7" id="KW-1185">Reference proteome</keyword>
<dbReference type="InterPro" id="IPR058245">
    <property type="entry name" value="NreC/VraR/RcsB-like_REC"/>
</dbReference>
<dbReference type="GO" id="GO:0000160">
    <property type="term" value="P:phosphorelay signal transduction system"/>
    <property type="evidence" value="ECO:0007669"/>
    <property type="project" value="InterPro"/>
</dbReference>
<dbReference type="AlphaFoldDB" id="A0A1W6MIW1"/>
<protein>
    <recommendedName>
        <fullName evidence="8">DNA-binding response regulator</fullName>
    </recommendedName>
</protein>
<dbReference type="CDD" id="cd17535">
    <property type="entry name" value="REC_NarL-like"/>
    <property type="match status" value="1"/>
</dbReference>
<dbReference type="Proteomes" id="UP000193431">
    <property type="component" value="Chromosome"/>
</dbReference>
<evidence type="ECO:0008006" key="8">
    <source>
        <dbReference type="Google" id="ProtNLM"/>
    </source>
</evidence>
<evidence type="ECO:0000256" key="3">
    <source>
        <dbReference type="PROSITE-ProRule" id="PRU00169"/>
    </source>
</evidence>
<name>A0A1W6MIW1_9FLAO</name>
<dbReference type="RefSeq" id="WP_085766332.1">
    <property type="nucleotide sequence ID" value="NZ_CP019344.1"/>
</dbReference>
<dbReference type="InterPro" id="IPR000792">
    <property type="entry name" value="Tscrpt_reg_LuxR_C"/>
</dbReference>
<reference evidence="6 7" key="1">
    <citation type="submission" date="2016-11" db="EMBL/GenBank/DDBJ databases">
        <title>Trade-off between light-utilization and light-protection in marine flavobacteria.</title>
        <authorList>
            <person name="Kumagai Y."/>
        </authorList>
    </citation>
    <scope>NUCLEOTIDE SEQUENCE [LARGE SCALE GENOMIC DNA]</scope>
    <source>
        <strain evidence="6 7">JCM 13191</strain>
    </source>
</reference>
<keyword evidence="2" id="KW-0238">DNA-binding</keyword>
<dbReference type="SMART" id="SM00448">
    <property type="entry name" value="REC"/>
    <property type="match status" value="1"/>
</dbReference>
<dbReference type="SUPFAM" id="SSF52172">
    <property type="entry name" value="CheY-like"/>
    <property type="match status" value="1"/>
</dbReference>
<dbReference type="EMBL" id="CP019344">
    <property type="protein sequence ID" value="ARN77530.1"/>
    <property type="molecule type" value="Genomic_DNA"/>
</dbReference>
<evidence type="ECO:0000259" key="4">
    <source>
        <dbReference type="PROSITE" id="PS50043"/>
    </source>
</evidence>
<dbReference type="PROSITE" id="PS50110">
    <property type="entry name" value="RESPONSE_REGULATORY"/>
    <property type="match status" value="1"/>
</dbReference>
<feature type="domain" description="Response regulatory" evidence="5">
    <location>
        <begin position="7"/>
        <end position="121"/>
    </location>
</feature>
<dbReference type="InterPro" id="IPR016032">
    <property type="entry name" value="Sig_transdc_resp-reg_C-effctor"/>
</dbReference>
<keyword evidence="1 3" id="KW-0597">Phosphoprotein</keyword>
<dbReference type="PANTHER" id="PTHR43214:SF43">
    <property type="entry name" value="TWO-COMPONENT RESPONSE REGULATOR"/>
    <property type="match status" value="1"/>
</dbReference>
<organism evidence="6 7">
    <name type="scientific">Nonlabens spongiae</name>
    <dbReference type="NCBI Taxonomy" id="331648"/>
    <lineage>
        <taxon>Bacteria</taxon>
        <taxon>Pseudomonadati</taxon>
        <taxon>Bacteroidota</taxon>
        <taxon>Flavobacteriia</taxon>
        <taxon>Flavobacteriales</taxon>
        <taxon>Flavobacteriaceae</taxon>
        <taxon>Nonlabens</taxon>
    </lineage>
</organism>
<dbReference type="PANTHER" id="PTHR43214">
    <property type="entry name" value="TWO-COMPONENT RESPONSE REGULATOR"/>
    <property type="match status" value="1"/>
</dbReference>
<gene>
    <name evidence="6" type="ORF">BST97_05760</name>
</gene>
<dbReference type="CDD" id="cd06170">
    <property type="entry name" value="LuxR_C_like"/>
    <property type="match status" value="1"/>
</dbReference>
<dbReference type="STRING" id="331648.BST97_05760"/>
<dbReference type="Pfam" id="PF00072">
    <property type="entry name" value="Response_reg"/>
    <property type="match status" value="1"/>
</dbReference>
<dbReference type="Gene3D" id="3.40.50.2300">
    <property type="match status" value="1"/>
</dbReference>
<dbReference type="SMART" id="SM00421">
    <property type="entry name" value="HTH_LUXR"/>
    <property type="match status" value="1"/>
</dbReference>
<evidence type="ECO:0000313" key="6">
    <source>
        <dbReference type="EMBL" id="ARN77530.1"/>
    </source>
</evidence>
<evidence type="ECO:0000313" key="7">
    <source>
        <dbReference type="Proteomes" id="UP000193431"/>
    </source>
</evidence>
<evidence type="ECO:0000259" key="5">
    <source>
        <dbReference type="PROSITE" id="PS50110"/>
    </source>
</evidence>
<sequence length="209" mass="23501">MSDSKTTIVLADDHPLILEGLKTYFSSTNYEVVATASDGQTAYNLILQHNPDFAVLDVEMPKLTGIEIAQTIKEKNICVHVVLLTLLKRSTIVDMVGDSIEGYLLKDDAIEELPKCLESIASGHTYTSEKLRSTIFNRSSADYEQLTSSEKKILRLLSQNLSSAQIADRLFLSKRTIEKHRSNIIKKLKLDSRQNALLLWLKDHPEAIE</sequence>
<dbReference type="InterPro" id="IPR039420">
    <property type="entry name" value="WalR-like"/>
</dbReference>
<dbReference type="GO" id="GO:0003677">
    <property type="term" value="F:DNA binding"/>
    <property type="evidence" value="ECO:0007669"/>
    <property type="project" value="UniProtKB-KW"/>
</dbReference>
<dbReference type="InterPro" id="IPR001789">
    <property type="entry name" value="Sig_transdc_resp-reg_receiver"/>
</dbReference>
<dbReference type="PRINTS" id="PR00038">
    <property type="entry name" value="HTHLUXR"/>
</dbReference>
<feature type="domain" description="HTH luxR-type" evidence="4">
    <location>
        <begin position="139"/>
        <end position="204"/>
    </location>
</feature>
<feature type="modified residue" description="4-aspartylphosphate" evidence="3">
    <location>
        <position position="57"/>
    </location>
</feature>
<dbReference type="SUPFAM" id="SSF46894">
    <property type="entry name" value="C-terminal effector domain of the bipartite response regulators"/>
    <property type="match status" value="1"/>
</dbReference>
<proteinExistence type="predicted"/>
<evidence type="ECO:0000256" key="1">
    <source>
        <dbReference type="ARBA" id="ARBA00022553"/>
    </source>
</evidence>
<accession>A0A1W6MIW1</accession>
<dbReference type="InterPro" id="IPR011006">
    <property type="entry name" value="CheY-like_superfamily"/>
</dbReference>
<evidence type="ECO:0000256" key="2">
    <source>
        <dbReference type="ARBA" id="ARBA00023125"/>
    </source>
</evidence>
<dbReference type="PROSITE" id="PS50043">
    <property type="entry name" value="HTH_LUXR_2"/>
    <property type="match status" value="1"/>
</dbReference>
<dbReference type="OrthoDB" id="9795108at2"/>
<dbReference type="Pfam" id="PF00196">
    <property type="entry name" value="GerE"/>
    <property type="match status" value="1"/>
</dbReference>
<dbReference type="GO" id="GO:0006355">
    <property type="term" value="P:regulation of DNA-templated transcription"/>
    <property type="evidence" value="ECO:0007669"/>
    <property type="project" value="InterPro"/>
</dbReference>